<dbReference type="SUPFAM" id="SSF48150">
    <property type="entry name" value="DNA-glycosylase"/>
    <property type="match status" value="1"/>
</dbReference>
<keyword evidence="3" id="KW-1185">Reference proteome</keyword>
<keyword evidence="1" id="KW-0479">Metal-binding</keyword>
<dbReference type="AlphaFoldDB" id="A0A5C6C9J3"/>
<name>A0A5C6C9J3_9BACT</name>
<organism evidence="2 3">
    <name type="scientific">Novipirellula galeiformis</name>
    <dbReference type="NCBI Taxonomy" id="2528004"/>
    <lineage>
        <taxon>Bacteria</taxon>
        <taxon>Pseudomonadati</taxon>
        <taxon>Planctomycetota</taxon>
        <taxon>Planctomycetia</taxon>
        <taxon>Pirellulales</taxon>
        <taxon>Pirellulaceae</taxon>
        <taxon>Novipirellula</taxon>
    </lineage>
</organism>
<sequence length="171" mass="19388">MYVAYHDNEWGVPVTDDVRLFEKICLEGFQAGLSWLTILRKRDAFREAFAAFDFKRVANFKPHHVDKLMLNAGIVRHRGKIESTINNANRAIELSNEFGSLSNYVWRFAPPHSAAKRSRADVAATSAESSAMSKDLKRRGWSFVGPTTCYAFMQSMGLVNDHLQGCHRYTA</sequence>
<evidence type="ECO:0000313" key="3">
    <source>
        <dbReference type="Proteomes" id="UP000316304"/>
    </source>
</evidence>
<keyword evidence="1" id="KW-0862">Zinc</keyword>
<dbReference type="InterPro" id="IPR052891">
    <property type="entry name" value="DNA-3mA_glycosylase"/>
</dbReference>
<evidence type="ECO:0000313" key="2">
    <source>
        <dbReference type="EMBL" id="TWU20131.1"/>
    </source>
</evidence>
<feature type="binding site" evidence="1">
    <location>
        <position position="162"/>
    </location>
    <ligand>
        <name>Zn(2+)</name>
        <dbReference type="ChEBI" id="CHEBI:29105"/>
    </ligand>
</feature>
<comment type="caution">
    <text evidence="2">The sequence shown here is derived from an EMBL/GenBank/DDBJ whole genome shotgun (WGS) entry which is preliminary data.</text>
</comment>
<dbReference type="PANTHER" id="PTHR30037:SF4">
    <property type="entry name" value="DNA-3-METHYLADENINE GLYCOSYLASE I"/>
    <property type="match status" value="1"/>
</dbReference>
<dbReference type="GO" id="GO:0008725">
    <property type="term" value="F:DNA-3-methyladenine glycosylase activity"/>
    <property type="evidence" value="ECO:0007669"/>
    <property type="project" value="UniProtKB-EC"/>
</dbReference>
<gene>
    <name evidence="2" type="primary">tag</name>
    <name evidence="2" type="ORF">Pla52o_46450</name>
</gene>
<dbReference type="EMBL" id="SJPT01000009">
    <property type="protein sequence ID" value="TWU20131.1"/>
    <property type="molecule type" value="Genomic_DNA"/>
</dbReference>
<accession>A0A5C6C9J3</accession>
<evidence type="ECO:0000256" key="1">
    <source>
        <dbReference type="PIRSR" id="PIRSR605019-1"/>
    </source>
</evidence>
<dbReference type="InterPro" id="IPR011257">
    <property type="entry name" value="DNA_glycosylase"/>
</dbReference>
<keyword evidence="2" id="KW-0326">Glycosidase</keyword>
<keyword evidence="2" id="KW-0378">Hydrolase</keyword>
<dbReference type="EC" id="3.2.2.20" evidence="2"/>
<feature type="binding site" evidence="1">
    <location>
        <position position="6"/>
    </location>
    <ligand>
        <name>Zn(2+)</name>
        <dbReference type="ChEBI" id="CHEBI:29105"/>
    </ligand>
</feature>
<dbReference type="Gene3D" id="1.10.340.30">
    <property type="entry name" value="Hypothetical protein, domain 2"/>
    <property type="match status" value="1"/>
</dbReference>
<dbReference type="GO" id="GO:0046872">
    <property type="term" value="F:metal ion binding"/>
    <property type="evidence" value="ECO:0007669"/>
    <property type="project" value="UniProtKB-KW"/>
</dbReference>
<reference evidence="2 3" key="1">
    <citation type="submission" date="2019-02" db="EMBL/GenBank/DDBJ databases">
        <title>Deep-cultivation of Planctomycetes and their phenomic and genomic characterization uncovers novel biology.</title>
        <authorList>
            <person name="Wiegand S."/>
            <person name="Jogler M."/>
            <person name="Boedeker C."/>
            <person name="Pinto D."/>
            <person name="Vollmers J."/>
            <person name="Rivas-Marin E."/>
            <person name="Kohn T."/>
            <person name="Peeters S.H."/>
            <person name="Heuer A."/>
            <person name="Rast P."/>
            <person name="Oberbeckmann S."/>
            <person name="Bunk B."/>
            <person name="Jeske O."/>
            <person name="Meyerdierks A."/>
            <person name="Storesund J.E."/>
            <person name="Kallscheuer N."/>
            <person name="Luecker S."/>
            <person name="Lage O.M."/>
            <person name="Pohl T."/>
            <person name="Merkel B.J."/>
            <person name="Hornburger P."/>
            <person name="Mueller R.-W."/>
            <person name="Bruemmer F."/>
            <person name="Labrenz M."/>
            <person name="Spormann A.M."/>
            <person name="Op Den Camp H."/>
            <person name="Overmann J."/>
            <person name="Amann R."/>
            <person name="Jetten M.S.M."/>
            <person name="Mascher T."/>
            <person name="Medema M.H."/>
            <person name="Devos D.P."/>
            <person name="Kaster A.-K."/>
            <person name="Ovreas L."/>
            <person name="Rohde M."/>
            <person name="Galperin M.Y."/>
            <person name="Jogler C."/>
        </authorList>
    </citation>
    <scope>NUCLEOTIDE SEQUENCE [LARGE SCALE GENOMIC DNA]</scope>
    <source>
        <strain evidence="2 3">Pla52o</strain>
    </source>
</reference>
<dbReference type="GO" id="GO:0006284">
    <property type="term" value="P:base-excision repair"/>
    <property type="evidence" value="ECO:0007669"/>
    <property type="project" value="InterPro"/>
</dbReference>
<dbReference type="InterPro" id="IPR005019">
    <property type="entry name" value="Adenine_glyco"/>
</dbReference>
<proteinExistence type="predicted"/>
<dbReference type="Proteomes" id="UP000316304">
    <property type="component" value="Unassembled WGS sequence"/>
</dbReference>
<protein>
    <submittedName>
        <fullName evidence="2">DNA-3-methyladenine glycosylase 1</fullName>
        <ecNumber evidence="2">3.2.2.20</ecNumber>
    </submittedName>
</protein>
<dbReference type="PANTHER" id="PTHR30037">
    <property type="entry name" value="DNA-3-METHYLADENINE GLYCOSYLASE 1"/>
    <property type="match status" value="1"/>
</dbReference>
<dbReference type="Pfam" id="PF03352">
    <property type="entry name" value="Adenine_glyco"/>
    <property type="match status" value="1"/>
</dbReference>
<feature type="binding site" evidence="1">
    <location>
        <position position="166"/>
    </location>
    <ligand>
        <name>Zn(2+)</name>
        <dbReference type="ChEBI" id="CHEBI:29105"/>
    </ligand>
</feature>